<evidence type="ECO:0000256" key="1">
    <source>
        <dbReference type="SAM" id="MobiDB-lite"/>
    </source>
</evidence>
<name>A0A645ED07_9ZZZZ</name>
<dbReference type="AlphaFoldDB" id="A0A645ED07"/>
<dbReference type="Gene3D" id="3.60.60.10">
    <property type="entry name" value="Penicillin V Acylase, Chain A"/>
    <property type="match status" value="1"/>
</dbReference>
<reference evidence="2" key="1">
    <citation type="submission" date="2019-08" db="EMBL/GenBank/DDBJ databases">
        <authorList>
            <person name="Kucharzyk K."/>
            <person name="Murdoch R.W."/>
            <person name="Higgins S."/>
            <person name="Loffler F."/>
        </authorList>
    </citation>
    <scope>NUCLEOTIDE SEQUENCE</scope>
</reference>
<gene>
    <name evidence="2" type="ORF">SDC9_146566</name>
</gene>
<evidence type="ECO:0000313" key="2">
    <source>
        <dbReference type="EMBL" id="MPM99375.1"/>
    </source>
</evidence>
<protein>
    <submittedName>
        <fullName evidence="2">Uncharacterized protein</fullName>
    </submittedName>
</protein>
<feature type="region of interest" description="Disordered" evidence="1">
    <location>
        <begin position="1"/>
        <end position="32"/>
    </location>
</feature>
<organism evidence="2">
    <name type="scientific">bioreactor metagenome</name>
    <dbReference type="NCBI Taxonomy" id="1076179"/>
    <lineage>
        <taxon>unclassified sequences</taxon>
        <taxon>metagenomes</taxon>
        <taxon>ecological metagenomes</taxon>
    </lineage>
</organism>
<proteinExistence type="predicted"/>
<sequence length="78" mass="8679">MDKFISFSNDRNNGPDNSIMRTGSTPKKSRTLSTWAVSIPKEGAPELYVKLLNPGENEKVIRINADDAFLGKINLKDL</sequence>
<comment type="caution">
    <text evidence="2">The sequence shown here is derived from an EMBL/GenBank/DDBJ whole genome shotgun (WGS) entry which is preliminary data.</text>
</comment>
<dbReference type="EMBL" id="VSSQ01045475">
    <property type="protein sequence ID" value="MPM99375.1"/>
    <property type="molecule type" value="Genomic_DNA"/>
</dbReference>
<accession>A0A645ED07</accession>